<comment type="caution">
    <text evidence="2">The sequence shown here is derived from an EMBL/GenBank/DDBJ whole genome shotgun (WGS) entry which is preliminary data.</text>
</comment>
<keyword evidence="3" id="KW-1185">Reference proteome</keyword>
<protein>
    <submittedName>
        <fullName evidence="2">Uncharacterized protein</fullName>
    </submittedName>
</protein>
<evidence type="ECO:0000313" key="2">
    <source>
        <dbReference type="EMBL" id="RIE00852.1"/>
    </source>
</evidence>
<dbReference type="EMBL" id="QXJM01000047">
    <property type="protein sequence ID" value="RIE00852.1"/>
    <property type="molecule type" value="Genomic_DNA"/>
</dbReference>
<gene>
    <name evidence="2" type="ORF">D3H35_26120</name>
</gene>
<name>A0A398CG07_9BACL</name>
<evidence type="ECO:0000313" key="3">
    <source>
        <dbReference type="Proteomes" id="UP000266340"/>
    </source>
</evidence>
<feature type="region of interest" description="Disordered" evidence="1">
    <location>
        <begin position="1"/>
        <end position="36"/>
    </location>
</feature>
<sequence length="117" mass="13319">MLISSYLRTHGSQRQEQASRRGQDVPQLAVQQRDLRQNSESERLLLGYAGSRRTGRVLHRRSELAEYGPRHLLRQYGPVPSPTWIALGNAAQEYTFKGDADKSIDKFITAYNKTKSS</sequence>
<dbReference type="Proteomes" id="UP000266340">
    <property type="component" value="Unassembled WGS sequence"/>
</dbReference>
<organism evidence="2 3">
    <name type="scientific">Cohnella faecalis</name>
    <dbReference type="NCBI Taxonomy" id="2315694"/>
    <lineage>
        <taxon>Bacteria</taxon>
        <taxon>Bacillati</taxon>
        <taxon>Bacillota</taxon>
        <taxon>Bacilli</taxon>
        <taxon>Bacillales</taxon>
        <taxon>Paenibacillaceae</taxon>
        <taxon>Cohnella</taxon>
    </lineage>
</organism>
<proteinExistence type="predicted"/>
<reference evidence="2 3" key="1">
    <citation type="submission" date="2018-09" db="EMBL/GenBank/DDBJ databases">
        <title>Cohnella cavernae sp. nov., isolated from a karst cave.</title>
        <authorList>
            <person name="Zhu H."/>
        </authorList>
    </citation>
    <scope>NUCLEOTIDE SEQUENCE [LARGE SCALE GENOMIC DNA]</scope>
    <source>
        <strain evidence="2 3">K2E09-144</strain>
    </source>
</reference>
<accession>A0A398CG07</accession>
<evidence type="ECO:0000256" key="1">
    <source>
        <dbReference type="SAM" id="MobiDB-lite"/>
    </source>
</evidence>
<feature type="compositionally biased region" description="Polar residues" evidence="1">
    <location>
        <begin position="1"/>
        <end position="16"/>
    </location>
</feature>
<dbReference type="AlphaFoldDB" id="A0A398CG07"/>